<protein>
    <submittedName>
        <fullName evidence="7">Vitamin K-dependent gamma-carboxylase</fullName>
    </submittedName>
</protein>
<keyword evidence="8" id="KW-1185">Reference proteome</keyword>
<comment type="subcellular location">
    <subcellularLocation>
        <location evidence="1">Endomembrane system</location>
        <topology evidence="1">Multi-pass membrane protein</topology>
    </subcellularLocation>
</comment>
<dbReference type="SMART" id="SM00752">
    <property type="entry name" value="HTTM"/>
    <property type="match status" value="1"/>
</dbReference>
<evidence type="ECO:0000256" key="2">
    <source>
        <dbReference type="ARBA" id="ARBA00022692"/>
    </source>
</evidence>
<name>A0A517Z5P7_9PLAN</name>
<organism evidence="7 8">
    <name type="scientific">Maioricimonas rarisocia</name>
    <dbReference type="NCBI Taxonomy" id="2528026"/>
    <lineage>
        <taxon>Bacteria</taxon>
        <taxon>Pseudomonadati</taxon>
        <taxon>Planctomycetota</taxon>
        <taxon>Planctomycetia</taxon>
        <taxon>Planctomycetales</taxon>
        <taxon>Planctomycetaceae</taxon>
        <taxon>Maioricimonas</taxon>
    </lineage>
</organism>
<evidence type="ECO:0000256" key="4">
    <source>
        <dbReference type="ARBA" id="ARBA00023136"/>
    </source>
</evidence>
<feature type="transmembrane region" description="Helical" evidence="5">
    <location>
        <begin position="259"/>
        <end position="286"/>
    </location>
</feature>
<dbReference type="Proteomes" id="UP000320496">
    <property type="component" value="Chromosome"/>
</dbReference>
<evidence type="ECO:0000313" key="8">
    <source>
        <dbReference type="Proteomes" id="UP000320496"/>
    </source>
</evidence>
<dbReference type="EMBL" id="CP036275">
    <property type="protein sequence ID" value="QDU37820.1"/>
    <property type="molecule type" value="Genomic_DNA"/>
</dbReference>
<gene>
    <name evidence="7" type="ORF">Mal4_21370</name>
</gene>
<dbReference type="OrthoDB" id="252928at2"/>
<dbReference type="PANTHER" id="PTHR39535">
    <property type="entry name" value="SPORULATION-DELAYING PROTEIN SDPB"/>
    <property type="match status" value="1"/>
</dbReference>
<evidence type="ECO:0000256" key="3">
    <source>
        <dbReference type="ARBA" id="ARBA00022989"/>
    </source>
</evidence>
<evidence type="ECO:0000259" key="6">
    <source>
        <dbReference type="SMART" id="SM00752"/>
    </source>
</evidence>
<dbReference type="InterPro" id="IPR052964">
    <property type="entry name" value="Sporulation_signal_mat"/>
</dbReference>
<dbReference type="RefSeq" id="WP_145369048.1">
    <property type="nucleotide sequence ID" value="NZ_CP036275.1"/>
</dbReference>
<feature type="transmembrane region" description="Helical" evidence="5">
    <location>
        <begin position="72"/>
        <end position="92"/>
    </location>
</feature>
<reference evidence="7 8" key="1">
    <citation type="submission" date="2019-02" db="EMBL/GenBank/DDBJ databases">
        <title>Deep-cultivation of Planctomycetes and their phenomic and genomic characterization uncovers novel biology.</title>
        <authorList>
            <person name="Wiegand S."/>
            <person name="Jogler M."/>
            <person name="Boedeker C."/>
            <person name="Pinto D."/>
            <person name="Vollmers J."/>
            <person name="Rivas-Marin E."/>
            <person name="Kohn T."/>
            <person name="Peeters S.H."/>
            <person name="Heuer A."/>
            <person name="Rast P."/>
            <person name="Oberbeckmann S."/>
            <person name="Bunk B."/>
            <person name="Jeske O."/>
            <person name="Meyerdierks A."/>
            <person name="Storesund J.E."/>
            <person name="Kallscheuer N."/>
            <person name="Luecker S."/>
            <person name="Lage O.M."/>
            <person name="Pohl T."/>
            <person name="Merkel B.J."/>
            <person name="Hornburger P."/>
            <person name="Mueller R.-W."/>
            <person name="Bruemmer F."/>
            <person name="Labrenz M."/>
            <person name="Spormann A.M."/>
            <person name="Op den Camp H."/>
            <person name="Overmann J."/>
            <person name="Amann R."/>
            <person name="Jetten M.S.M."/>
            <person name="Mascher T."/>
            <person name="Medema M.H."/>
            <person name="Devos D.P."/>
            <person name="Kaster A.-K."/>
            <person name="Ovreas L."/>
            <person name="Rohde M."/>
            <person name="Galperin M.Y."/>
            <person name="Jogler C."/>
        </authorList>
    </citation>
    <scope>NUCLEOTIDE SEQUENCE [LARGE SCALE GENOMIC DNA]</scope>
    <source>
        <strain evidence="7 8">Mal4</strain>
    </source>
</reference>
<dbReference type="GO" id="GO:0012505">
    <property type="term" value="C:endomembrane system"/>
    <property type="evidence" value="ECO:0007669"/>
    <property type="project" value="UniProtKB-SubCell"/>
</dbReference>
<feature type="transmembrane region" description="Helical" evidence="5">
    <location>
        <begin position="175"/>
        <end position="198"/>
    </location>
</feature>
<accession>A0A517Z5P7</accession>
<feature type="transmembrane region" description="Helical" evidence="5">
    <location>
        <begin position="104"/>
        <end position="123"/>
    </location>
</feature>
<dbReference type="PANTHER" id="PTHR39535:SF2">
    <property type="entry name" value="HTTM DOMAIN-CONTAINING PROTEIN"/>
    <property type="match status" value="1"/>
</dbReference>
<dbReference type="Pfam" id="PF05090">
    <property type="entry name" value="HTTM"/>
    <property type="match status" value="1"/>
</dbReference>
<keyword evidence="4 5" id="KW-0472">Membrane</keyword>
<keyword evidence="3 5" id="KW-1133">Transmembrane helix</keyword>
<evidence type="ECO:0000256" key="5">
    <source>
        <dbReference type="SAM" id="Phobius"/>
    </source>
</evidence>
<proteinExistence type="predicted"/>
<evidence type="ECO:0000256" key="1">
    <source>
        <dbReference type="ARBA" id="ARBA00004127"/>
    </source>
</evidence>
<keyword evidence="2 5" id="KW-0812">Transmembrane</keyword>
<dbReference type="AlphaFoldDB" id="A0A517Z5P7"/>
<dbReference type="InterPro" id="IPR053934">
    <property type="entry name" value="HTTM_dom"/>
</dbReference>
<dbReference type="KEGG" id="mri:Mal4_21370"/>
<feature type="domain" description="HTTM-like" evidence="6">
    <location>
        <begin position="19"/>
        <end position="291"/>
    </location>
</feature>
<dbReference type="InterPro" id="IPR011020">
    <property type="entry name" value="HTTM-like"/>
</dbReference>
<feature type="transmembrane region" description="Helical" evidence="5">
    <location>
        <begin position="129"/>
        <end position="154"/>
    </location>
</feature>
<sequence>MHESATRDGLCQRLGRFFHAEETPYGLALMRMVLPPVLLVAALPRAMHVREIYSSDGAAAPLWENYGLPDMLPVPSGAVAVALYALMIFCLLSTMVGWQTRLSLLVAALLYPYFGMLDSVSTLTKYTVVASHALVILCCSRCGAVWSVDAWLAGRRQWNPLTAQAPRFPAWPRRLLQLLVGLIYLGAAITKMHTPAYFSGDQLTYWMLTEANFDNPVGEYLSLFPAIILVVAYLTIVWEILFLFVAWRGTARIVMLGMGLCFHFMTWATLGLIVFPMVYCALYLAFIDEQDVAWAAVRLRRLQRRVLPVRMLPQWRWSMSGAADPSRSWATYGIAAAALVLVAIEAERRSDPFGIARPEGRHQLQPLPAERVRELMVHDRPLRPVDKLFSFDVGTMAFGGVLVDRCRTFQHGERAIVQCSVQHPHEDMWVGVDLLDADGRIVHQGGQILPRETLRTSIFYDFSQALAAGEYWFVLRFDGHEVSRRQIHLGEGSKGAESSDPAFALR</sequence>
<evidence type="ECO:0000313" key="7">
    <source>
        <dbReference type="EMBL" id="QDU37820.1"/>
    </source>
</evidence>
<feature type="transmembrane region" description="Helical" evidence="5">
    <location>
        <begin position="223"/>
        <end position="247"/>
    </location>
</feature>